<reference evidence="1 2" key="1">
    <citation type="submission" date="2016-10" db="EMBL/GenBank/DDBJ databases">
        <authorList>
            <person name="de Groot N.N."/>
        </authorList>
    </citation>
    <scope>NUCLEOTIDE SEQUENCE [LARGE SCALE GENOMIC DNA]</scope>
    <source>
        <strain evidence="1 2">CGMCC 1.9109</strain>
    </source>
</reference>
<dbReference type="Proteomes" id="UP000183685">
    <property type="component" value="Unassembled WGS sequence"/>
</dbReference>
<dbReference type="EMBL" id="FNAK01000003">
    <property type="protein sequence ID" value="SDD94747.1"/>
    <property type="molecule type" value="Genomic_DNA"/>
</dbReference>
<dbReference type="InterPro" id="IPR027417">
    <property type="entry name" value="P-loop_NTPase"/>
</dbReference>
<organism evidence="1 2">
    <name type="scientific">Kordiimonas lacus</name>
    <dbReference type="NCBI Taxonomy" id="637679"/>
    <lineage>
        <taxon>Bacteria</taxon>
        <taxon>Pseudomonadati</taxon>
        <taxon>Pseudomonadota</taxon>
        <taxon>Alphaproteobacteria</taxon>
        <taxon>Kordiimonadales</taxon>
        <taxon>Kordiimonadaceae</taxon>
        <taxon>Kordiimonas</taxon>
    </lineage>
</organism>
<evidence type="ECO:0008006" key="3">
    <source>
        <dbReference type="Google" id="ProtNLM"/>
    </source>
</evidence>
<protein>
    <recommendedName>
        <fullName evidence="3">AAA domain-containing protein</fullName>
    </recommendedName>
</protein>
<name>A0A1G6YYP4_9PROT</name>
<dbReference type="STRING" id="637679.GCA_001550055_01454"/>
<gene>
    <name evidence="1" type="ORF">SAMN04488071_1772</name>
</gene>
<keyword evidence="2" id="KW-1185">Reference proteome</keyword>
<accession>A0A1G6YYP4</accession>
<dbReference type="Gene3D" id="3.40.50.300">
    <property type="entry name" value="P-loop containing nucleotide triphosphate hydrolases"/>
    <property type="match status" value="1"/>
</dbReference>
<dbReference type="AlphaFoldDB" id="A0A1G6YYP4"/>
<evidence type="ECO:0000313" key="1">
    <source>
        <dbReference type="EMBL" id="SDD94747.1"/>
    </source>
</evidence>
<sequence>MEGFAAMTIKTSDTPYTENMAMQDILSWSDTRPGWQQDALRRIILNGPLSDSDLSELEAICVGEETEFEPLEEHHLGKGAASGDSISITEIANPKQVNALAENQKVTFHSGSLNIVYGDNGSGKSGYVRILKHACRSRDSNPKILRDVTNRSSEPQSATIRHQRGTVSNEFEWAPEKAPNSDLSSVSIFDSRSANIHVEKTNDLAYTPFPMQVFEQLSYACTEIASRIDARIKNYRAQTPASISAPKVNANTKAGQFLRQLSANSSLDILDRLTSLSRDEQDEFTGLQSDLAQSPQKAAARLRAHHDRLSAAINCVRNLHDAVNDDAVSAIQALSSDLADKRALSKTASEQLFSASPLPEIGETLWRNLWEAAREYADTDAYPDKKFPDAEPEKDLCVLCQQPLSEEAVGRRNTFESFIKSRTRANEKAAQKAVDDARNEFKQAFVSSDFSHSLKRLLEDEIGAASLAEKLRLVLVTDRLRYRSICKSELPKTPQVELPETDIRSITDSLSLRAKQLSADANSPERVAVMSQYEELEDRNTLADLKEDIIAEIERKSEIASLEKAKKTTAKRTVTDKNKEISDKLITDALRGRFAREVTKLEIGSMPIELQKTDRNAQTYFRVCFVENPSEPVGDVLSEGEH</sequence>
<evidence type="ECO:0000313" key="2">
    <source>
        <dbReference type="Proteomes" id="UP000183685"/>
    </source>
</evidence>
<proteinExistence type="predicted"/>